<protein>
    <submittedName>
        <fullName evidence="5">Nitrogen assimilation transcription factor nit-4</fullName>
    </submittedName>
</protein>
<dbReference type="GO" id="GO:0006351">
    <property type="term" value="P:DNA-templated transcription"/>
    <property type="evidence" value="ECO:0007669"/>
    <property type="project" value="InterPro"/>
</dbReference>
<reference evidence="5" key="1">
    <citation type="journal article" date="2023" name="Mol. Phylogenet. Evol.">
        <title>Genome-scale phylogeny and comparative genomics of the fungal order Sordariales.</title>
        <authorList>
            <person name="Hensen N."/>
            <person name="Bonometti L."/>
            <person name="Westerberg I."/>
            <person name="Brannstrom I.O."/>
            <person name="Guillou S."/>
            <person name="Cros-Aarteil S."/>
            <person name="Calhoun S."/>
            <person name="Haridas S."/>
            <person name="Kuo A."/>
            <person name="Mondo S."/>
            <person name="Pangilinan J."/>
            <person name="Riley R."/>
            <person name="LaButti K."/>
            <person name="Andreopoulos B."/>
            <person name="Lipzen A."/>
            <person name="Chen C."/>
            <person name="Yan M."/>
            <person name="Daum C."/>
            <person name="Ng V."/>
            <person name="Clum A."/>
            <person name="Steindorff A."/>
            <person name="Ohm R.A."/>
            <person name="Martin F."/>
            <person name="Silar P."/>
            <person name="Natvig D.O."/>
            <person name="Lalanne C."/>
            <person name="Gautier V."/>
            <person name="Ament-Velasquez S.L."/>
            <person name="Kruys A."/>
            <person name="Hutchinson M.I."/>
            <person name="Powell A.J."/>
            <person name="Barry K."/>
            <person name="Miller A.N."/>
            <person name="Grigoriev I.V."/>
            <person name="Debuchy R."/>
            <person name="Gladieux P."/>
            <person name="Hiltunen Thoren M."/>
            <person name="Johannesson H."/>
        </authorList>
    </citation>
    <scope>NUCLEOTIDE SEQUENCE</scope>
    <source>
        <strain evidence="5">CBS 359.72</strain>
    </source>
</reference>
<feature type="domain" description="Xylanolytic transcriptional activator regulatory" evidence="4">
    <location>
        <begin position="222"/>
        <end position="484"/>
    </location>
</feature>
<comment type="caution">
    <text evidence="5">The sequence shown here is derived from an EMBL/GenBank/DDBJ whole genome shotgun (WGS) entry which is preliminary data.</text>
</comment>
<evidence type="ECO:0000256" key="2">
    <source>
        <dbReference type="ARBA" id="ARBA00023242"/>
    </source>
</evidence>
<organism evidence="5 6">
    <name type="scientific">Corynascus novoguineensis</name>
    <dbReference type="NCBI Taxonomy" id="1126955"/>
    <lineage>
        <taxon>Eukaryota</taxon>
        <taxon>Fungi</taxon>
        <taxon>Dikarya</taxon>
        <taxon>Ascomycota</taxon>
        <taxon>Pezizomycotina</taxon>
        <taxon>Sordariomycetes</taxon>
        <taxon>Sordariomycetidae</taxon>
        <taxon>Sordariales</taxon>
        <taxon>Chaetomiaceae</taxon>
        <taxon>Corynascus</taxon>
    </lineage>
</organism>
<dbReference type="CDD" id="cd00067">
    <property type="entry name" value="GAL4"/>
    <property type="match status" value="1"/>
</dbReference>
<dbReference type="InterPro" id="IPR007219">
    <property type="entry name" value="XnlR_reg_dom"/>
</dbReference>
<feature type="region of interest" description="Disordered" evidence="3">
    <location>
        <begin position="1"/>
        <end position="33"/>
    </location>
</feature>
<dbReference type="CDD" id="cd12148">
    <property type="entry name" value="fungal_TF_MHR"/>
    <property type="match status" value="1"/>
</dbReference>
<name>A0AAN7HJK2_9PEZI</name>
<dbReference type="Gene3D" id="4.10.240.10">
    <property type="entry name" value="Zn(2)-C6 fungal-type DNA-binding domain"/>
    <property type="match status" value="1"/>
</dbReference>
<evidence type="ECO:0000259" key="4">
    <source>
        <dbReference type="Pfam" id="PF04082"/>
    </source>
</evidence>
<evidence type="ECO:0000313" key="5">
    <source>
        <dbReference type="EMBL" id="KAK4244445.1"/>
    </source>
</evidence>
<keyword evidence="6" id="KW-1185">Reference proteome</keyword>
<dbReference type="GO" id="GO:0008270">
    <property type="term" value="F:zinc ion binding"/>
    <property type="evidence" value="ECO:0007669"/>
    <property type="project" value="InterPro"/>
</dbReference>
<proteinExistence type="predicted"/>
<dbReference type="Proteomes" id="UP001303647">
    <property type="component" value="Unassembled WGS sequence"/>
</dbReference>
<accession>A0AAN7HJK2</accession>
<dbReference type="InterPro" id="IPR001138">
    <property type="entry name" value="Zn2Cys6_DnaBD"/>
</dbReference>
<dbReference type="PANTHER" id="PTHR47256:SF3">
    <property type="entry name" value="ZN(II)2CYS6 TRANSCRIPTION FACTOR (EUROFUNG)"/>
    <property type="match status" value="1"/>
</dbReference>
<dbReference type="GO" id="GO:0003677">
    <property type="term" value="F:DNA binding"/>
    <property type="evidence" value="ECO:0007669"/>
    <property type="project" value="InterPro"/>
</dbReference>
<dbReference type="InterPro" id="IPR053187">
    <property type="entry name" value="Notoamide_regulator"/>
</dbReference>
<keyword evidence="2" id="KW-0539">Nucleus</keyword>
<keyword evidence="1" id="KW-0479">Metal-binding</keyword>
<evidence type="ECO:0000256" key="3">
    <source>
        <dbReference type="SAM" id="MobiDB-lite"/>
    </source>
</evidence>
<feature type="compositionally biased region" description="Pro residues" evidence="3">
    <location>
        <begin position="18"/>
        <end position="28"/>
    </location>
</feature>
<dbReference type="PANTHER" id="PTHR47256">
    <property type="entry name" value="ZN(II)2CYS6 TRANSCRIPTION FACTOR (EUROFUNG)-RELATED"/>
    <property type="match status" value="1"/>
</dbReference>
<evidence type="ECO:0000313" key="6">
    <source>
        <dbReference type="Proteomes" id="UP001303647"/>
    </source>
</evidence>
<dbReference type="Pfam" id="PF04082">
    <property type="entry name" value="Fungal_trans"/>
    <property type="match status" value="1"/>
</dbReference>
<sequence length="653" mass="75069">MNGDGTARRLHRLLPSSAKPPGPPPPIQLPKRPICDGTRPICGPCSKSSRECFFDAAPFETKSASLKRKQGELQKRLEELERLPSILRTRSLEESTEIINRLRSGQKGTSAALQDIHDAELLLHWSHQVPHWTTLSLDHQLQEGVLVHYPPPKTQIWDQQGELIPNRLDDPEFIFEKSWRNYRDRHIENDFIVYLSRFTLPVSRWTTVPLDNKLLNHILLLFWTWDCTVNRVIDRVMFEEDLQLLDPSFQGSSNLCFCSPFLVNSLLAYGCMYTTNEETFLELGNQFTRGAAFAKEAARLLPLEYETPSLPLVQGLAALLIYEACLGNLSTTLDYINRFYESYRKLDMDLCNGKWQADIMGARRDKVSQALSYIHWGFYIYEWKQQYALGRPKSIRKPKAPKLWLDEHTSLLSREETADYWWFAYPLSLTPRKSLKREIFAAECEFTEILEEVLDFLSPLDGFSAPNKNPQKASKLYGKLVDWKFSLPDDLREENAAHPAAILLHANLDCVLISLLRPFDTLNQQEFGSINPIEASYSHAQSMMSTIWTFRDLYTVRHECYNTQIFSVAAFRTLFDFESSPIRLQTFIRACQALSELSERFKAARDVMASLQSVVVRRKLHIPSFLKTHLAGEVGGAGSSIMQFTVIDREDQT</sequence>
<reference evidence="5" key="2">
    <citation type="submission" date="2023-05" db="EMBL/GenBank/DDBJ databases">
        <authorList>
            <consortium name="Lawrence Berkeley National Laboratory"/>
            <person name="Steindorff A."/>
            <person name="Hensen N."/>
            <person name="Bonometti L."/>
            <person name="Westerberg I."/>
            <person name="Brannstrom I.O."/>
            <person name="Guillou S."/>
            <person name="Cros-Aarteil S."/>
            <person name="Calhoun S."/>
            <person name="Haridas S."/>
            <person name="Kuo A."/>
            <person name="Mondo S."/>
            <person name="Pangilinan J."/>
            <person name="Riley R."/>
            <person name="Labutti K."/>
            <person name="Andreopoulos B."/>
            <person name="Lipzen A."/>
            <person name="Chen C."/>
            <person name="Yanf M."/>
            <person name="Daum C."/>
            <person name="Ng V."/>
            <person name="Clum A."/>
            <person name="Ohm R."/>
            <person name="Martin F."/>
            <person name="Silar P."/>
            <person name="Natvig D."/>
            <person name="Lalanne C."/>
            <person name="Gautier V."/>
            <person name="Ament-Velasquez S.L."/>
            <person name="Kruys A."/>
            <person name="Hutchinson M.I."/>
            <person name="Powell A.J."/>
            <person name="Barry K."/>
            <person name="Miller A.N."/>
            <person name="Grigoriev I.V."/>
            <person name="Debuchy R."/>
            <person name="Gladieux P."/>
            <person name="Thoren M.H."/>
            <person name="Johannesson H."/>
        </authorList>
    </citation>
    <scope>NUCLEOTIDE SEQUENCE</scope>
    <source>
        <strain evidence="5">CBS 359.72</strain>
    </source>
</reference>
<dbReference type="InterPro" id="IPR036864">
    <property type="entry name" value="Zn2-C6_fun-type_DNA-bd_sf"/>
</dbReference>
<evidence type="ECO:0000256" key="1">
    <source>
        <dbReference type="ARBA" id="ARBA00022723"/>
    </source>
</evidence>
<dbReference type="AlphaFoldDB" id="A0AAN7HJK2"/>
<dbReference type="GO" id="GO:0000981">
    <property type="term" value="F:DNA-binding transcription factor activity, RNA polymerase II-specific"/>
    <property type="evidence" value="ECO:0007669"/>
    <property type="project" value="InterPro"/>
</dbReference>
<gene>
    <name evidence="5" type="ORF">C7999DRAFT_43892</name>
</gene>
<dbReference type="EMBL" id="MU857738">
    <property type="protein sequence ID" value="KAK4244445.1"/>
    <property type="molecule type" value="Genomic_DNA"/>
</dbReference>